<dbReference type="SUPFAM" id="SSF51905">
    <property type="entry name" value="FAD/NAD(P)-binding domain"/>
    <property type="match status" value="1"/>
</dbReference>
<evidence type="ECO:0000313" key="12">
    <source>
        <dbReference type="Ensembl" id="ENSCMIP00000043485.1"/>
    </source>
</evidence>
<reference evidence="12" key="4">
    <citation type="submission" date="2025-08" db="UniProtKB">
        <authorList>
            <consortium name="Ensembl"/>
        </authorList>
    </citation>
    <scope>IDENTIFICATION</scope>
</reference>
<evidence type="ECO:0000256" key="10">
    <source>
        <dbReference type="SAM" id="MobiDB-lite"/>
    </source>
</evidence>
<comment type="cofactor">
    <cofactor evidence="1">
        <name>FAD</name>
        <dbReference type="ChEBI" id="CHEBI:57692"/>
    </cofactor>
</comment>
<reference evidence="13" key="1">
    <citation type="journal article" date="2006" name="Science">
        <title>Ancient noncoding elements conserved in the human genome.</title>
        <authorList>
            <person name="Venkatesh B."/>
            <person name="Kirkness E.F."/>
            <person name="Loh Y.H."/>
            <person name="Halpern A.L."/>
            <person name="Lee A.P."/>
            <person name="Johnson J."/>
            <person name="Dandona N."/>
            <person name="Viswanathan L.D."/>
            <person name="Tay A."/>
            <person name="Venter J.C."/>
            <person name="Strausberg R.L."/>
            <person name="Brenner S."/>
        </authorList>
    </citation>
    <scope>NUCLEOTIDE SEQUENCE [LARGE SCALE GENOMIC DNA]</scope>
</reference>
<dbReference type="PANTHER" id="PTHR43557:SF2">
    <property type="entry name" value="RIESKE DOMAIN-CONTAINING PROTEIN-RELATED"/>
    <property type="match status" value="1"/>
</dbReference>
<evidence type="ECO:0000256" key="7">
    <source>
        <dbReference type="ARBA" id="ARBA00023002"/>
    </source>
</evidence>
<evidence type="ECO:0000256" key="4">
    <source>
        <dbReference type="ARBA" id="ARBA00022714"/>
    </source>
</evidence>
<dbReference type="PROSITE" id="PS51296">
    <property type="entry name" value="RIESKE"/>
    <property type="match status" value="1"/>
</dbReference>
<dbReference type="CDD" id="cd03478">
    <property type="entry name" value="Rieske_AIFL_N"/>
    <property type="match status" value="1"/>
</dbReference>
<reference evidence="13" key="3">
    <citation type="journal article" date="2014" name="Nature">
        <title>Elephant shark genome provides unique insights into gnathostome evolution.</title>
        <authorList>
            <consortium name="International Elephant Shark Genome Sequencing Consortium"/>
            <person name="Venkatesh B."/>
            <person name="Lee A.P."/>
            <person name="Ravi V."/>
            <person name="Maurya A.K."/>
            <person name="Lian M.M."/>
            <person name="Swann J.B."/>
            <person name="Ohta Y."/>
            <person name="Flajnik M.F."/>
            <person name="Sutoh Y."/>
            <person name="Kasahara M."/>
            <person name="Hoon S."/>
            <person name="Gangu V."/>
            <person name="Roy S.W."/>
            <person name="Irimia M."/>
            <person name="Korzh V."/>
            <person name="Kondrychyn I."/>
            <person name="Lim Z.W."/>
            <person name="Tay B.H."/>
            <person name="Tohari S."/>
            <person name="Kong K.W."/>
            <person name="Ho S."/>
            <person name="Lorente-Galdos B."/>
            <person name="Quilez J."/>
            <person name="Marques-Bonet T."/>
            <person name="Raney B.J."/>
            <person name="Ingham P.W."/>
            <person name="Tay A."/>
            <person name="Hillier L.W."/>
            <person name="Minx P."/>
            <person name="Boehm T."/>
            <person name="Wilson R.K."/>
            <person name="Brenner S."/>
            <person name="Warren W.C."/>
        </authorList>
    </citation>
    <scope>NUCLEOTIDE SEQUENCE [LARGE SCALE GENOMIC DNA]</scope>
</reference>
<proteinExistence type="inferred from homology"/>
<dbReference type="InterPro" id="IPR036922">
    <property type="entry name" value="Rieske_2Fe-2S_sf"/>
</dbReference>
<evidence type="ECO:0000256" key="9">
    <source>
        <dbReference type="ARBA" id="ARBA00023014"/>
    </source>
</evidence>
<dbReference type="Proteomes" id="UP000314986">
    <property type="component" value="Unassembled WGS sequence"/>
</dbReference>
<keyword evidence="5" id="KW-0479">Metal-binding</keyword>
<dbReference type="Ensembl" id="ENSCMIT00000044107.1">
    <property type="protein sequence ID" value="ENSCMIP00000043485.1"/>
    <property type="gene ID" value="ENSCMIG00000018029.1"/>
</dbReference>
<dbReference type="Pfam" id="PF07992">
    <property type="entry name" value="Pyr_redox_2"/>
    <property type="match status" value="1"/>
</dbReference>
<comment type="similarity">
    <text evidence="2">Belongs to the FAD-dependent oxidoreductase family.</text>
</comment>
<accession>A0A4W3KD48</accession>
<dbReference type="GO" id="GO:0005737">
    <property type="term" value="C:cytoplasm"/>
    <property type="evidence" value="ECO:0007669"/>
    <property type="project" value="TreeGrafter"/>
</dbReference>
<dbReference type="GeneID" id="103180652"/>
<dbReference type="InterPro" id="IPR016156">
    <property type="entry name" value="FAD/NAD-linked_Rdtase_dimer_sf"/>
</dbReference>
<dbReference type="InParanoid" id="A0A4W3KD48"/>
<dbReference type="STRING" id="7868.ENSCMIP00000043485"/>
<dbReference type="Pfam" id="PF00355">
    <property type="entry name" value="Rieske"/>
    <property type="match status" value="1"/>
</dbReference>
<dbReference type="PANTHER" id="PTHR43557">
    <property type="entry name" value="APOPTOSIS-INDUCING FACTOR 1"/>
    <property type="match status" value="1"/>
</dbReference>
<reference evidence="12" key="5">
    <citation type="submission" date="2025-09" db="UniProtKB">
        <authorList>
            <consortium name="Ensembl"/>
        </authorList>
    </citation>
    <scope>IDENTIFICATION</scope>
</reference>
<keyword evidence="4" id="KW-0001">2Fe-2S</keyword>
<reference evidence="13" key="2">
    <citation type="journal article" date="2007" name="PLoS Biol.">
        <title>Survey sequencing and comparative analysis of the elephant shark (Callorhinchus milii) genome.</title>
        <authorList>
            <person name="Venkatesh B."/>
            <person name="Kirkness E.F."/>
            <person name="Loh Y.H."/>
            <person name="Halpern A.L."/>
            <person name="Lee A.P."/>
            <person name="Johnson J."/>
            <person name="Dandona N."/>
            <person name="Viswanathan L.D."/>
            <person name="Tay A."/>
            <person name="Venter J.C."/>
            <person name="Strausberg R.L."/>
            <person name="Brenner S."/>
        </authorList>
    </citation>
    <scope>NUCLEOTIDE SEQUENCE [LARGE SCALE GENOMIC DNA]</scope>
</reference>
<protein>
    <submittedName>
        <fullName evidence="12">Apoptosis inducing factor mitochondria associated 4</fullName>
    </submittedName>
</protein>
<gene>
    <name evidence="12" type="primary">aifm4</name>
</gene>
<dbReference type="RefSeq" id="XP_007894820.1">
    <property type="nucleotide sequence ID" value="XM_007896629.2"/>
</dbReference>
<feature type="region of interest" description="Disordered" evidence="10">
    <location>
        <begin position="54"/>
        <end position="102"/>
    </location>
</feature>
<dbReference type="PRINTS" id="PR00469">
    <property type="entry name" value="PNDRDTASEII"/>
</dbReference>
<dbReference type="OrthoDB" id="432169at2759"/>
<keyword evidence="13" id="KW-1185">Reference proteome</keyword>
<dbReference type="Gene3D" id="3.50.50.60">
    <property type="entry name" value="FAD/NAD(P)-binding domain"/>
    <property type="match status" value="2"/>
</dbReference>
<keyword evidence="8" id="KW-0408">Iron</keyword>
<evidence type="ECO:0000256" key="3">
    <source>
        <dbReference type="ARBA" id="ARBA00022630"/>
    </source>
</evidence>
<dbReference type="KEGG" id="cmk:103180652"/>
<keyword evidence="3" id="KW-0285">Flavoprotein</keyword>
<dbReference type="InterPro" id="IPR028202">
    <property type="entry name" value="Reductase_C"/>
</dbReference>
<name>A0A4W3KD48_CALMI</name>
<dbReference type="Gene3D" id="2.102.10.10">
    <property type="entry name" value="Rieske [2Fe-2S] iron-sulphur domain"/>
    <property type="match status" value="1"/>
</dbReference>
<dbReference type="GO" id="GO:0046872">
    <property type="term" value="F:metal ion binding"/>
    <property type="evidence" value="ECO:0007669"/>
    <property type="project" value="UniProtKB-KW"/>
</dbReference>
<dbReference type="PRINTS" id="PR00368">
    <property type="entry name" value="FADPNR"/>
</dbReference>
<evidence type="ECO:0000259" key="11">
    <source>
        <dbReference type="PROSITE" id="PS51296"/>
    </source>
</evidence>
<dbReference type="InterPro" id="IPR050446">
    <property type="entry name" value="FAD-oxidoreductase/Apoptosis"/>
</dbReference>
<dbReference type="Gene3D" id="3.30.390.30">
    <property type="match status" value="1"/>
</dbReference>
<keyword evidence="9" id="KW-0411">Iron-sulfur</keyword>
<evidence type="ECO:0000313" key="13">
    <source>
        <dbReference type="Proteomes" id="UP000314986"/>
    </source>
</evidence>
<evidence type="ECO:0000256" key="6">
    <source>
        <dbReference type="ARBA" id="ARBA00022827"/>
    </source>
</evidence>
<dbReference type="FunFam" id="2.102.10.10:FF:000003">
    <property type="entry name" value="apoptosis-inducing factor 3 isoform X2"/>
    <property type="match status" value="1"/>
</dbReference>
<dbReference type="SUPFAM" id="SSF50022">
    <property type="entry name" value="ISP domain"/>
    <property type="match status" value="1"/>
</dbReference>
<evidence type="ECO:0000256" key="2">
    <source>
        <dbReference type="ARBA" id="ARBA00006442"/>
    </source>
</evidence>
<dbReference type="GO" id="GO:0016651">
    <property type="term" value="F:oxidoreductase activity, acting on NAD(P)H"/>
    <property type="evidence" value="ECO:0007669"/>
    <property type="project" value="TreeGrafter"/>
</dbReference>
<dbReference type="InterPro" id="IPR023753">
    <property type="entry name" value="FAD/NAD-binding_dom"/>
</dbReference>
<sequence>MLHRSRLLAPGQGLWPLSGFQPPSVGERGALSLWRCGSLCPVPRAVPLSDALVQRSSGGRSPLSPLRPATALSTMGGHKSKSVNISTSDDYSKDKKKAKAKESPENMIVKQACLVTDMNNGEMREIEIEKHKVLLIKSKGEFSAIGSTCPHYGAPLVKGVLLQNRVRCPWHGACFNIKTGDIEEFPTLDSVQCFTVEVQDQKVFISADINALETPKRIKHMVTQSPENKQVTLLIGGGPAALTCAETLRQDGYKGRIILATKEEHLPYDRPKLSKVWDGNIESILLRHPEFYLSYGIEVLTNKEAVSVNVSKKRVGFKDGMSQQYEHLLIATGSIPRRLTCPGMDLENVWVLRTPEDTKKIRELSIHKKVVIVGTSFIGMEVAAVLADRAESLIVVGTSVTPYQAVLGKEIGEAIKKMFEEKNVRFYMEDGVNELRGENGKLKEIELSSGTILPADLCVVGIGVVPATSFLSGSGVSLSSNGTVVVDKYMNTSNSKIFAAGDVTSFPLSLQNDQIVNVSHWQMAQMQGHIAALNMIKKKKSIHSVPFFWTVLFGKSLRYAGYGGDYEEIIFKGNVSDLKFVAFYIKEEQVVAVASMNYDPMVSHAAEVMASGKSISKMEAQDKDMPWMKII</sequence>
<dbReference type="OMA" id="EEHCMAR"/>
<organism evidence="12 13">
    <name type="scientific">Callorhinchus milii</name>
    <name type="common">Ghost shark</name>
    <dbReference type="NCBI Taxonomy" id="7868"/>
    <lineage>
        <taxon>Eukaryota</taxon>
        <taxon>Metazoa</taxon>
        <taxon>Chordata</taxon>
        <taxon>Craniata</taxon>
        <taxon>Vertebrata</taxon>
        <taxon>Chondrichthyes</taxon>
        <taxon>Holocephali</taxon>
        <taxon>Chimaeriformes</taxon>
        <taxon>Callorhinchidae</taxon>
        <taxon>Callorhinchus</taxon>
    </lineage>
</organism>
<keyword evidence="6" id="KW-0274">FAD</keyword>
<evidence type="ECO:0000256" key="1">
    <source>
        <dbReference type="ARBA" id="ARBA00001974"/>
    </source>
</evidence>
<dbReference type="GO" id="GO:0051537">
    <property type="term" value="F:2 iron, 2 sulfur cluster binding"/>
    <property type="evidence" value="ECO:0007669"/>
    <property type="project" value="UniProtKB-KW"/>
</dbReference>
<dbReference type="SUPFAM" id="SSF55424">
    <property type="entry name" value="FAD/NAD-linked reductases, dimerisation (C-terminal) domain"/>
    <property type="match status" value="1"/>
</dbReference>
<dbReference type="Pfam" id="PF14759">
    <property type="entry name" value="Reductase_C"/>
    <property type="match status" value="1"/>
</dbReference>
<evidence type="ECO:0000256" key="8">
    <source>
        <dbReference type="ARBA" id="ARBA00023004"/>
    </source>
</evidence>
<dbReference type="InterPro" id="IPR036188">
    <property type="entry name" value="FAD/NAD-bd_sf"/>
</dbReference>
<dbReference type="InterPro" id="IPR017941">
    <property type="entry name" value="Rieske_2Fe-2S"/>
</dbReference>
<dbReference type="GeneTree" id="ENSGT00940000164941"/>
<dbReference type="AlphaFoldDB" id="A0A4W3KD48"/>
<keyword evidence="7" id="KW-0560">Oxidoreductase</keyword>
<feature type="domain" description="Rieske" evidence="11">
    <location>
        <begin position="110"/>
        <end position="205"/>
    </location>
</feature>
<evidence type="ECO:0000256" key="5">
    <source>
        <dbReference type="ARBA" id="ARBA00022723"/>
    </source>
</evidence>